<dbReference type="NCBIfam" id="TIGR03654">
    <property type="entry name" value="L6_bact"/>
    <property type="match status" value="1"/>
</dbReference>
<dbReference type="EMBL" id="UINC01056944">
    <property type="protein sequence ID" value="SVB77579.1"/>
    <property type="molecule type" value="Genomic_DNA"/>
</dbReference>
<feature type="domain" description="Large ribosomal subunit protein uL6 alpha-beta" evidence="6">
    <location>
        <begin position="11"/>
        <end position="82"/>
    </location>
</feature>
<dbReference type="GO" id="GO:0022625">
    <property type="term" value="C:cytosolic large ribosomal subunit"/>
    <property type="evidence" value="ECO:0007669"/>
    <property type="project" value="TreeGrafter"/>
</dbReference>
<name>A0A382GRG8_9ZZZZ</name>
<dbReference type="PIRSF" id="PIRSF002162">
    <property type="entry name" value="Ribosomal_L6"/>
    <property type="match status" value="1"/>
</dbReference>
<comment type="similarity">
    <text evidence="1">Belongs to the universal ribosomal protein uL6 family.</text>
</comment>
<protein>
    <recommendedName>
        <fullName evidence="6">Large ribosomal subunit protein uL6 alpha-beta domain-containing protein</fullName>
    </recommendedName>
</protein>
<keyword evidence="3" id="KW-0694">RNA-binding</keyword>
<dbReference type="PRINTS" id="PR00059">
    <property type="entry name" value="RIBOSOMALL6"/>
</dbReference>
<dbReference type="PANTHER" id="PTHR11655">
    <property type="entry name" value="60S/50S RIBOSOMAL PROTEIN L6/L9"/>
    <property type="match status" value="1"/>
</dbReference>
<keyword evidence="2" id="KW-0699">rRNA-binding</keyword>
<reference evidence="7" key="1">
    <citation type="submission" date="2018-05" db="EMBL/GenBank/DDBJ databases">
        <authorList>
            <person name="Lanie J.A."/>
            <person name="Ng W.-L."/>
            <person name="Kazmierczak K.M."/>
            <person name="Andrzejewski T.M."/>
            <person name="Davidsen T.M."/>
            <person name="Wayne K.J."/>
            <person name="Tettelin H."/>
            <person name="Glass J.I."/>
            <person name="Rusch D."/>
            <person name="Podicherti R."/>
            <person name="Tsui H.-C.T."/>
            <person name="Winkler M.E."/>
        </authorList>
    </citation>
    <scope>NUCLEOTIDE SEQUENCE</scope>
</reference>
<dbReference type="FunFam" id="3.90.930.12:FF:000001">
    <property type="entry name" value="50S ribosomal protein L6"/>
    <property type="match status" value="1"/>
</dbReference>
<dbReference type="InterPro" id="IPR000702">
    <property type="entry name" value="Ribosomal_uL6-like"/>
</dbReference>
<accession>A0A382GRG8</accession>
<evidence type="ECO:0000259" key="6">
    <source>
        <dbReference type="Pfam" id="PF00347"/>
    </source>
</evidence>
<dbReference type="SUPFAM" id="SSF56053">
    <property type="entry name" value="Ribosomal protein L6"/>
    <property type="match status" value="2"/>
</dbReference>
<dbReference type="AlphaFoldDB" id="A0A382GRG8"/>
<keyword evidence="4" id="KW-0689">Ribosomal protein</keyword>
<dbReference type="Gene3D" id="3.90.930.12">
    <property type="entry name" value="Ribosomal protein L6, alpha-beta domain"/>
    <property type="match status" value="2"/>
</dbReference>
<dbReference type="InterPro" id="IPR019906">
    <property type="entry name" value="Ribosomal_uL6_bac-type"/>
</dbReference>
<evidence type="ECO:0000256" key="4">
    <source>
        <dbReference type="ARBA" id="ARBA00022980"/>
    </source>
</evidence>
<keyword evidence="5" id="KW-0687">Ribonucleoprotein</keyword>
<sequence>MSRVGSKTIEVPDKVKVVIADNHVSVEGPKGKLEMDMPSRTTVSQEENVLSVTRDGDDRKAMAMHGLGRSLLNNMVVGVSEGFVKKLEINGVGFKAAVSGNTVTMNLGYSHPIKYDLPNQVKVSVDKDTKVTIEGPDKQKVGLVAAELRGFYPVEPYKGKGVKYADEHIRRKEGKTVQ</sequence>
<dbReference type="Pfam" id="PF00347">
    <property type="entry name" value="Ribosomal_L6"/>
    <property type="match status" value="2"/>
</dbReference>
<dbReference type="PANTHER" id="PTHR11655:SF14">
    <property type="entry name" value="LARGE RIBOSOMAL SUBUNIT PROTEIN UL6M"/>
    <property type="match status" value="1"/>
</dbReference>
<evidence type="ECO:0000313" key="7">
    <source>
        <dbReference type="EMBL" id="SVB77579.1"/>
    </source>
</evidence>
<evidence type="ECO:0000256" key="5">
    <source>
        <dbReference type="ARBA" id="ARBA00023274"/>
    </source>
</evidence>
<dbReference type="GO" id="GO:0003735">
    <property type="term" value="F:structural constituent of ribosome"/>
    <property type="evidence" value="ECO:0007669"/>
    <property type="project" value="InterPro"/>
</dbReference>
<dbReference type="GO" id="GO:0002181">
    <property type="term" value="P:cytoplasmic translation"/>
    <property type="evidence" value="ECO:0007669"/>
    <property type="project" value="TreeGrafter"/>
</dbReference>
<dbReference type="HAMAP" id="MF_01365_B">
    <property type="entry name" value="Ribosomal_uL6_B"/>
    <property type="match status" value="1"/>
</dbReference>
<dbReference type="FunFam" id="3.90.930.12:FF:000002">
    <property type="entry name" value="50S ribosomal protein L6"/>
    <property type="match status" value="1"/>
</dbReference>
<gene>
    <name evidence="7" type="ORF">METZ01_LOCUS230433</name>
</gene>
<organism evidence="7">
    <name type="scientific">marine metagenome</name>
    <dbReference type="NCBI Taxonomy" id="408172"/>
    <lineage>
        <taxon>unclassified sequences</taxon>
        <taxon>metagenomes</taxon>
        <taxon>ecological metagenomes</taxon>
    </lineage>
</organism>
<dbReference type="InterPro" id="IPR036789">
    <property type="entry name" value="Ribosomal_uL6-like_a/b-dom_sf"/>
</dbReference>
<evidence type="ECO:0000256" key="3">
    <source>
        <dbReference type="ARBA" id="ARBA00022884"/>
    </source>
</evidence>
<feature type="domain" description="Large ribosomal subunit protein uL6 alpha-beta" evidence="6">
    <location>
        <begin position="91"/>
        <end position="164"/>
    </location>
</feature>
<dbReference type="GO" id="GO:0019843">
    <property type="term" value="F:rRNA binding"/>
    <property type="evidence" value="ECO:0007669"/>
    <property type="project" value="UniProtKB-KW"/>
</dbReference>
<evidence type="ECO:0000256" key="1">
    <source>
        <dbReference type="ARBA" id="ARBA00009356"/>
    </source>
</evidence>
<dbReference type="InterPro" id="IPR020040">
    <property type="entry name" value="Ribosomal_uL6_a/b-dom"/>
</dbReference>
<proteinExistence type="inferred from homology"/>
<evidence type="ECO:0000256" key="2">
    <source>
        <dbReference type="ARBA" id="ARBA00022730"/>
    </source>
</evidence>